<dbReference type="PANTHER" id="PTHR20930:SF0">
    <property type="entry name" value="PROTEIN ILRUN"/>
    <property type="match status" value="1"/>
</dbReference>
<dbReference type="Pfam" id="PF14555">
    <property type="entry name" value="UBA_4"/>
    <property type="match status" value="1"/>
</dbReference>
<dbReference type="Gene3D" id="1.10.8.10">
    <property type="entry name" value="DNA helicase RuvA subunit, C-terminal domain"/>
    <property type="match status" value="1"/>
</dbReference>
<reference evidence="4" key="3">
    <citation type="submission" date="2015-06" db="UniProtKB">
        <authorList>
            <consortium name="EnsemblMetazoa"/>
        </authorList>
    </citation>
    <scope>IDENTIFICATION</scope>
</reference>
<dbReference type="GO" id="GO:0016236">
    <property type="term" value="P:macroautophagy"/>
    <property type="evidence" value="ECO:0007669"/>
    <property type="project" value="TreeGrafter"/>
</dbReference>
<reference evidence="3 5" key="2">
    <citation type="journal article" date="2013" name="Nature">
        <title>Insights into bilaterian evolution from three spiralian genomes.</title>
        <authorList>
            <person name="Simakov O."/>
            <person name="Marletaz F."/>
            <person name="Cho S.J."/>
            <person name="Edsinger-Gonzales E."/>
            <person name="Havlak P."/>
            <person name="Hellsten U."/>
            <person name="Kuo D.H."/>
            <person name="Larsson T."/>
            <person name="Lv J."/>
            <person name="Arendt D."/>
            <person name="Savage R."/>
            <person name="Osoegawa K."/>
            <person name="de Jong P."/>
            <person name="Grimwood J."/>
            <person name="Chapman J.A."/>
            <person name="Shapiro H."/>
            <person name="Aerts A."/>
            <person name="Otillar R.P."/>
            <person name="Terry A.Y."/>
            <person name="Boore J.L."/>
            <person name="Grigoriev I.V."/>
            <person name="Lindberg D.R."/>
            <person name="Seaver E.C."/>
            <person name="Weisblat D.A."/>
            <person name="Putnam N.H."/>
            <person name="Rokhsar D.S."/>
        </authorList>
    </citation>
    <scope>NUCLEOTIDE SEQUENCE</scope>
    <source>
        <strain evidence="3 5">I ESC-2004</strain>
    </source>
</reference>
<dbReference type="InterPro" id="IPR009060">
    <property type="entry name" value="UBA-like_sf"/>
</dbReference>
<dbReference type="EnsemblMetazoa" id="CapteT148648">
    <property type="protein sequence ID" value="CapteP148648"/>
    <property type="gene ID" value="CapteG148648"/>
</dbReference>
<sequence>MDVDNDIDSQLLQQFSSMGTTDRDVLISQFQNLLAPNQLNAAACSFFLDMNNWNLQAAICSYYDYEQPSVKVPQMAFVQDITIGEGESVPPNTDFVKTWRIKNCGDESWPPACSLKYVAGDQFGHRDRVLVNMLPPGGVTDVSVEMKSPEKTGYYQGQWRMCTPTGMFFGEVIWVILQVDESGLLGVTQQLSQVATGFSHEPQQNPFGNPFGSPTLLASPSPSLITHPGSMPSTPDSEQRMNEQRDVPVNSHLRLALFQENSDPETCMRLNVPDPCSVSIAHSSNTSLHQDADSVDMT</sequence>
<dbReference type="HOGENOM" id="CLU_076188_0_0_1"/>
<proteinExistence type="predicted"/>
<keyword evidence="5" id="KW-1185">Reference proteome</keyword>
<dbReference type="SUPFAM" id="SSF46934">
    <property type="entry name" value="UBA-like"/>
    <property type="match status" value="1"/>
</dbReference>
<organism evidence="3">
    <name type="scientific">Capitella teleta</name>
    <name type="common">Polychaete worm</name>
    <dbReference type="NCBI Taxonomy" id="283909"/>
    <lineage>
        <taxon>Eukaryota</taxon>
        <taxon>Metazoa</taxon>
        <taxon>Spiralia</taxon>
        <taxon>Lophotrochozoa</taxon>
        <taxon>Annelida</taxon>
        <taxon>Polychaeta</taxon>
        <taxon>Sedentaria</taxon>
        <taxon>Scolecida</taxon>
        <taxon>Capitellidae</taxon>
        <taxon>Capitella</taxon>
    </lineage>
</organism>
<dbReference type="OMA" id="HWQGSPN"/>
<dbReference type="Proteomes" id="UP000014760">
    <property type="component" value="Unassembled WGS sequence"/>
</dbReference>
<feature type="compositionally biased region" description="Low complexity" evidence="1">
    <location>
        <begin position="213"/>
        <end position="224"/>
    </location>
</feature>
<feature type="region of interest" description="Disordered" evidence="1">
    <location>
        <begin position="205"/>
        <end position="243"/>
    </location>
</feature>
<dbReference type="STRING" id="283909.R7VAU4"/>
<dbReference type="InterPro" id="IPR013783">
    <property type="entry name" value="Ig-like_fold"/>
</dbReference>
<name>R7VAU4_CAPTE</name>
<feature type="domain" description="Nbr1 FW" evidence="2">
    <location>
        <begin position="82"/>
        <end position="179"/>
    </location>
</feature>
<dbReference type="PANTHER" id="PTHR20930">
    <property type="entry name" value="OVARIAN CARCINOMA ANTIGEN CA125-RELATED"/>
    <property type="match status" value="1"/>
</dbReference>
<dbReference type="OrthoDB" id="661148at2759"/>
<evidence type="ECO:0000313" key="5">
    <source>
        <dbReference type="Proteomes" id="UP000014760"/>
    </source>
</evidence>
<dbReference type="CDD" id="cd14947">
    <property type="entry name" value="NBR1_like"/>
    <property type="match status" value="1"/>
</dbReference>
<accession>R7VAU4</accession>
<evidence type="ECO:0000259" key="2">
    <source>
        <dbReference type="Pfam" id="PF16158"/>
    </source>
</evidence>
<dbReference type="Pfam" id="PF16158">
    <property type="entry name" value="N_BRCA1_IG"/>
    <property type="match status" value="1"/>
</dbReference>
<dbReference type="InterPro" id="IPR032350">
    <property type="entry name" value="Nbr1_FW"/>
</dbReference>
<dbReference type="InterPro" id="IPR039517">
    <property type="entry name" value="C6orf106_UBA-like"/>
</dbReference>
<evidence type="ECO:0000313" key="3">
    <source>
        <dbReference type="EMBL" id="ELU12825.1"/>
    </source>
</evidence>
<evidence type="ECO:0000313" key="4">
    <source>
        <dbReference type="EnsemblMetazoa" id="CapteP148648"/>
    </source>
</evidence>
<dbReference type="GO" id="GO:0043130">
    <property type="term" value="F:ubiquitin binding"/>
    <property type="evidence" value="ECO:0007669"/>
    <property type="project" value="TreeGrafter"/>
</dbReference>
<evidence type="ECO:0000256" key="1">
    <source>
        <dbReference type="SAM" id="MobiDB-lite"/>
    </source>
</evidence>
<dbReference type="CDD" id="cd14349">
    <property type="entry name" value="UBA_CF106"/>
    <property type="match status" value="1"/>
</dbReference>
<gene>
    <name evidence="3" type="ORF">CAPTEDRAFT_148648</name>
</gene>
<dbReference type="EMBL" id="AMQN01005290">
    <property type="status" value="NOT_ANNOTATED_CDS"/>
    <property type="molecule type" value="Genomic_DNA"/>
</dbReference>
<dbReference type="GO" id="GO:0000407">
    <property type="term" value="C:phagophore assembly site"/>
    <property type="evidence" value="ECO:0007669"/>
    <property type="project" value="TreeGrafter"/>
</dbReference>
<protein>
    <recommendedName>
        <fullName evidence="2">Nbr1 FW domain-containing protein</fullName>
    </recommendedName>
</protein>
<reference evidence="5" key="1">
    <citation type="submission" date="2012-12" db="EMBL/GenBank/DDBJ databases">
        <authorList>
            <person name="Hellsten U."/>
            <person name="Grimwood J."/>
            <person name="Chapman J.A."/>
            <person name="Shapiro H."/>
            <person name="Aerts A."/>
            <person name="Otillar R.P."/>
            <person name="Terry A.Y."/>
            <person name="Boore J.L."/>
            <person name="Simakov O."/>
            <person name="Marletaz F."/>
            <person name="Cho S.-J."/>
            <person name="Edsinger-Gonzales E."/>
            <person name="Havlak P."/>
            <person name="Kuo D.-H."/>
            <person name="Larsson T."/>
            <person name="Lv J."/>
            <person name="Arendt D."/>
            <person name="Savage R."/>
            <person name="Osoegawa K."/>
            <person name="de Jong P."/>
            <person name="Lindberg D.R."/>
            <person name="Seaver E.C."/>
            <person name="Weisblat D.A."/>
            <person name="Putnam N.H."/>
            <person name="Grigoriev I.V."/>
            <person name="Rokhsar D.S."/>
        </authorList>
    </citation>
    <scope>NUCLEOTIDE SEQUENCE</scope>
    <source>
        <strain evidence="5">I ESC-2004</strain>
    </source>
</reference>
<dbReference type="Gene3D" id="2.60.40.10">
    <property type="entry name" value="Immunoglobulins"/>
    <property type="match status" value="1"/>
</dbReference>
<dbReference type="EMBL" id="KB295624">
    <property type="protein sequence ID" value="ELU12825.1"/>
    <property type="molecule type" value="Genomic_DNA"/>
</dbReference>
<dbReference type="FunCoup" id="R7VAU4">
    <property type="interactions" value="226"/>
</dbReference>
<dbReference type="FunFam" id="2.60.40.10:FF:000289">
    <property type="entry name" value="Chromosome 6 open reading frame 106"/>
    <property type="match status" value="1"/>
</dbReference>
<dbReference type="AlphaFoldDB" id="R7VAU4"/>